<accession>A0A7L2SVF2</accession>
<dbReference type="GO" id="GO:0038062">
    <property type="term" value="F:protein tyrosine kinase collagen receptor activity"/>
    <property type="evidence" value="ECO:0007669"/>
    <property type="project" value="TreeGrafter"/>
</dbReference>
<dbReference type="EMBL" id="VYZQ01244625">
    <property type="protein sequence ID" value="NXS25056.1"/>
    <property type="molecule type" value="Genomic_DNA"/>
</dbReference>
<organism evidence="13 14">
    <name type="scientific">Mystacornis crossleyi</name>
    <dbReference type="NCBI Taxonomy" id="98133"/>
    <lineage>
        <taxon>Eukaryota</taxon>
        <taxon>Metazoa</taxon>
        <taxon>Chordata</taxon>
        <taxon>Craniata</taxon>
        <taxon>Vertebrata</taxon>
        <taxon>Euteleostomi</taxon>
        <taxon>Archelosauria</taxon>
        <taxon>Archosauria</taxon>
        <taxon>Dinosauria</taxon>
        <taxon>Saurischia</taxon>
        <taxon>Theropoda</taxon>
        <taxon>Coelurosauria</taxon>
        <taxon>Aves</taxon>
        <taxon>Neognathae</taxon>
        <taxon>Neoaves</taxon>
        <taxon>Telluraves</taxon>
        <taxon>Australaves</taxon>
        <taxon>Passeriformes</taxon>
        <taxon>Sylvioidea</taxon>
        <taxon>Timaliidae</taxon>
        <taxon>Mystacornis</taxon>
    </lineage>
</organism>
<dbReference type="Gene3D" id="3.30.200.20">
    <property type="entry name" value="Phosphorylase Kinase, domain 1"/>
    <property type="match status" value="1"/>
</dbReference>
<dbReference type="Pfam" id="PF21114">
    <property type="entry name" value="DDR1-2_DS-like"/>
    <property type="match status" value="1"/>
</dbReference>
<dbReference type="GO" id="GO:0010976">
    <property type="term" value="P:positive regulation of neuron projection development"/>
    <property type="evidence" value="ECO:0007669"/>
    <property type="project" value="TreeGrafter"/>
</dbReference>
<evidence type="ECO:0000256" key="3">
    <source>
        <dbReference type="ARBA" id="ARBA00022729"/>
    </source>
</evidence>
<name>A0A7L2SVF2_9PASS</name>
<dbReference type="Proteomes" id="UP000537747">
    <property type="component" value="Unassembled WGS sequence"/>
</dbReference>
<dbReference type="InterPro" id="IPR001245">
    <property type="entry name" value="Ser-Thr/Tyr_kinase_cat_dom"/>
</dbReference>
<evidence type="ECO:0000256" key="2">
    <source>
        <dbReference type="ARBA" id="ARBA00022692"/>
    </source>
</evidence>
<feature type="domain" description="Protein kinase" evidence="12">
    <location>
        <begin position="407"/>
        <end position="488"/>
    </location>
</feature>
<dbReference type="GO" id="GO:0005886">
    <property type="term" value="C:plasma membrane"/>
    <property type="evidence" value="ECO:0007669"/>
    <property type="project" value="TreeGrafter"/>
</dbReference>
<evidence type="ECO:0000256" key="7">
    <source>
        <dbReference type="ARBA" id="ARBA00023136"/>
    </source>
</evidence>
<dbReference type="GO" id="GO:0043235">
    <property type="term" value="C:receptor complex"/>
    <property type="evidence" value="ECO:0007669"/>
    <property type="project" value="TreeGrafter"/>
</dbReference>
<dbReference type="OrthoDB" id="6071166at2759"/>
<dbReference type="PROSITE" id="PS50011">
    <property type="entry name" value="PROTEIN_KINASE_DOM"/>
    <property type="match status" value="1"/>
</dbReference>
<feature type="non-terminal residue" evidence="13">
    <location>
        <position position="488"/>
    </location>
</feature>
<dbReference type="Pfam" id="PF07714">
    <property type="entry name" value="PK_Tyr_Ser-Thr"/>
    <property type="match status" value="1"/>
</dbReference>
<evidence type="ECO:0000259" key="12">
    <source>
        <dbReference type="PROSITE" id="PS50011"/>
    </source>
</evidence>
<comment type="caution">
    <text evidence="13">The sequence shown here is derived from an EMBL/GenBank/DDBJ whole genome shotgun (WGS) entry which is preliminary data.</text>
</comment>
<keyword evidence="4" id="KW-0547">Nucleotide-binding</keyword>
<keyword evidence="3" id="KW-0732">Signal</keyword>
<keyword evidence="6 11" id="KW-1133">Transmembrane helix</keyword>
<evidence type="ECO:0000256" key="11">
    <source>
        <dbReference type="SAM" id="Phobius"/>
    </source>
</evidence>
<reference evidence="13 14" key="1">
    <citation type="submission" date="2019-09" db="EMBL/GenBank/DDBJ databases">
        <title>Bird 10,000 Genomes (B10K) Project - Family phase.</title>
        <authorList>
            <person name="Zhang G."/>
        </authorList>
    </citation>
    <scope>NUCLEOTIDE SEQUENCE [LARGE SCALE GENOMIC DNA]</scope>
    <source>
        <strain evidence="13">B10K-DU-002-82</strain>
    </source>
</reference>
<feature type="non-terminal residue" evidence="13">
    <location>
        <position position="1"/>
    </location>
</feature>
<dbReference type="InterPro" id="IPR048525">
    <property type="entry name" value="DDR1-2_DS-like"/>
</dbReference>
<evidence type="ECO:0000256" key="4">
    <source>
        <dbReference type="ARBA" id="ARBA00022741"/>
    </source>
</evidence>
<keyword evidence="14" id="KW-1185">Reference proteome</keyword>
<dbReference type="GO" id="GO:0051897">
    <property type="term" value="P:positive regulation of phosphatidylinositol 3-kinase/protein kinase B signal transduction"/>
    <property type="evidence" value="ECO:0007669"/>
    <property type="project" value="TreeGrafter"/>
</dbReference>
<evidence type="ECO:0000313" key="14">
    <source>
        <dbReference type="Proteomes" id="UP000537747"/>
    </source>
</evidence>
<sequence>PGYDYVGWRNESTAGGYVEITFEFDRIRNFTAMKVHCNNMFAKGVKIFKEVQCYFRADASEWEPSAVSSVLVLDDVNPSARFVTVPLLHRMASAIKCQYYFADTWMMFSEITFQSGTPRHDPCGDRALLGGGLKDVAWLWGTHTLMFSSPWPDAAMYNNSVPPAEVPVVPTTYDPTLKVDDSNTRILIGCLVAIIFILVAIIVIILWRQFWRKMLEKASRRMLDDEMTVSLSLPSESSMFNHNRSSSSSEQESSSTYDRIFPLGPDYQEPSRLIRKLPEFTSGEDTGESQDTPCAQSHLPCLSLLQPPLPSPSFFPLSKHFVTEGRGRTSPCAPHTKGWPRCVPPGCSGPAKLSQASVPEGVPHYAEADIVNLQGVTGGNTYSVPALTMDLLSGKDVAVEEFPRKLLTFKEKLGEGQFGEVHLCEVEGMEKFTGKDFALEGLDGRSDGPVLVAVKMLRADANKNARNDFLKEIKIMSRLKDPNIIRLL</sequence>
<dbReference type="InterPro" id="IPR011009">
    <property type="entry name" value="Kinase-like_dom_sf"/>
</dbReference>
<protein>
    <submittedName>
        <fullName evidence="13">DDR2 protein</fullName>
    </submittedName>
</protein>
<dbReference type="Gene3D" id="2.60.120.1190">
    <property type="match status" value="1"/>
</dbReference>
<evidence type="ECO:0000256" key="8">
    <source>
        <dbReference type="ARBA" id="ARBA00023157"/>
    </source>
</evidence>
<evidence type="ECO:0000256" key="9">
    <source>
        <dbReference type="ARBA" id="ARBA00023180"/>
    </source>
</evidence>
<keyword evidence="9" id="KW-0325">Glycoprotein</keyword>
<evidence type="ECO:0000313" key="13">
    <source>
        <dbReference type="EMBL" id="NXS25056.1"/>
    </source>
</evidence>
<evidence type="ECO:0000256" key="10">
    <source>
        <dbReference type="SAM" id="MobiDB-lite"/>
    </source>
</evidence>
<feature type="transmembrane region" description="Helical" evidence="11">
    <location>
        <begin position="186"/>
        <end position="207"/>
    </location>
</feature>
<dbReference type="AlphaFoldDB" id="A0A7L2SVF2"/>
<comment type="subcellular location">
    <subcellularLocation>
        <location evidence="1">Membrane</location>
        <topology evidence="1">Single-pass type I membrane protein</topology>
    </subcellularLocation>
</comment>
<dbReference type="PANTHER" id="PTHR24416:SF295">
    <property type="entry name" value="DISCOIDIN DOMAIN-CONTAINING RECEPTOR 2"/>
    <property type="match status" value="1"/>
</dbReference>
<proteinExistence type="predicted"/>
<dbReference type="InterPro" id="IPR000719">
    <property type="entry name" value="Prot_kinase_dom"/>
</dbReference>
<dbReference type="SUPFAM" id="SSF56112">
    <property type="entry name" value="Protein kinase-like (PK-like)"/>
    <property type="match status" value="1"/>
</dbReference>
<dbReference type="InterPro" id="IPR050122">
    <property type="entry name" value="RTK"/>
</dbReference>
<dbReference type="PANTHER" id="PTHR24416">
    <property type="entry name" value="TYROSINE-PROTEIN KINASE RECEPTOR"/>
    <property type="match status" value="1"/>
</dbReference>
<keyword evidence="5" id="KW-0067">ATP-binding</keyword>
<dbReference type="GO" id="GO:0005518">
    <property type="term" value="F:collagen binding"/>
    <property type="evidence" value="ECO:0007669"/>
    <property type="project" value="TreeGrafter"/>
</dbReference>
<feature type="region of interest" description="Disordered" evidence="10">
    <location>
        <begin position="238"/>
        <end position="260"/>
    </location>
</feature>
<evidence type="ECO:0000256" key="1">
    <source>
        <dbReference type="ARBA" id="ARBA00004479"/>
    </source>
</evidence>
<gene>
    <name evidence="13" type="primary">Ddr2_1</name>
    <name evidence="13" type="ORF">MYSCRO_R07195</name>
</gene>
<keyword evidence="7 11" id="KW-0472">Membrane</keyword>
<feature type="compositionally biased region" description="Low complexity" evidence="10">
    <location>
        <begin position="238"/>
        <end position="255"/>
    </location>
</feature>
<evidence type="ECO:0000256" key="6">
    <source>
        <dbReference type="ARBA" id="ARBA00022989"/>
    </source>
</evidence>
<keyword evidence="8" id="KW-1015">Disulfide bond</keyword>
<dbReference type="GO" id="GO:0005524">
    <property type="term" value="F:ATP binding"/>
    <property type="evidence" value="ECO:0007669"/>
    <property type="project" value="UniProtKB-KW"/>
</dbReference>
<keyword evidence="2 11" id="KW-0812">Transmembrane</keyword>
<evidence type="ECO:0000256" key="5">
    <source>
        <dbReference type="ARBA" id="ARBA00022840"/>
    </source>
</evidence>